<evidence type="ECO:0000256" key="1">
    <source>
        <dbReference type="SAM" id="MobiDB-lite"/>
    </source>
</evidence>
<feature type="compositionally biased region" description="Basic and acidic residues" evidence="1">
    <location>
        <begin position="31"/>
        <end position="44"/>
    </location>
</feature>
<evidence type="ECO:0000313" key="2">
    <source>
        <dbReference type="EMBL" id="GJN13463.1"/>
    </source>
</evidence>
<sequence>MDLCDATEPRRGQVGGRVRRGHRCRRRRRRSQEEGGSRGGELHAGDGGILKATRAVGRAQPRGDLLDQACRSVVLMGRAPRCRRRGSHQHMGDRGSYSTYYPMMGSVTDGGAATVAHFWWPPPLPLVAGAPVLFSARRIHTQPLRSPPSIVQPPKGKFLSTAS</sequence>
<gene>
    <name evidence="2" type="primary">gb00171</name>
    <name evidence="2" type="ORF">PR202_gb00171</name>
</gene>
<protein>
    <submittedName>
        <fullName evidence="2">Uncharacterized protein</fullName>
    </submittedName>
</protein>
<evidence type="ECO:0000313" key="3">
    <source>
        <dbReference type="Proteomes" id="UP001054889"/>
    </source>
</evidence>
<proteinExistence type="predicted"/>
<feature type="region of interest" description="Disordered" evidence="1">
    <location>
        <begin position="144"/>
        <end position="163"/>
    </location>
</feature>
<reference evidence="2" key="1">
    <citation type="journal article" date="2018" name="DNA Res.">
        <title>Multiple hybrid de novo genome assembly of finger millet, an orphan allotetraploid crop.</title>
        <authorList>
            <person name="Hatakeyama M."/>
            <person name="Aluri S."/>
            <person name="Balachadran M.T."/>
            <person name="Sivarajan S.R."/>
            <person name="Patrignani A."/>
            <person name="Gruter S."/>
            <person name="Poveda L."/>
            <person name="Shimizu-Inatsugi R."/>
            <person name="Baeten J."/>
            <person name="Francoijs K.J."/>
            <person name="Nataraja K.N."/>
            <person name="Reddy Y.A.N."/>
            <person name="Phadnis S."/>
            <person name="Ravikumar R.L."/>
            <person name="Schlapbach R."/>
            <person name="Sreeman S.M."/>
            <person name="Shimizu K.K."/>
        </authorList>
    </citation>
    <scope>NUCLEOTIDE SEQUENCE</scope>
</reference>
<dbReference type="EMBL" id="BQKI01000071">
    <property type="protein sequence ID" value="GJN13463.1"/>
    <property type="molecule type" value="Genomic_DNA"/>
</dbReference>
<keyword evidence="3" id="KW-1185">Reference proteome</keyword>
<accession>A0AAV5DT19</accession>
<dbReference type="AlphaFoldDB" id="A0AAV5DT19"/>
<feature type="compositionally biased region" description="Basic residues" evidence="1">
    <location>
        <begin position="17"/>
        <end position="30"/>
    </location>
</feature>
<dbReference type="Proteomes" id="UP001054889">
    <property type="component" value="Unassembled WGS sequence"/>
</dbReference>
<feature type="region of interest" description="Disordered" evidence="1">
    <location>
        <begin position="1"/>
        <end position="46"/>
    </location>
</feature>
<reference evidence="2" key="2">
    <citation type="submission" date="2021-12" db="EMBL/GenBank/DDBJ databases">
        <title>Resequencing data analysis of finger millet.</title>
        <authorList>
            <person name="Hatakeyama M."/>
            <person name="Aluri S."/>
            <person name="Balachadran M.T."/>
            <person name="Sivarajan S.R."/>
            <person name="Poveda L."/>
            <person name="Shimizu-Inatsugi R."/>
            <person name="Schlapbach R."/>
            <person name="Sreeman S.M."/>
            <person name="Shimizu K.K."/>
        </authorList>
    </citation>
    <scope>NUCLEOTIDE SEQUENCE</scope>
</reference>
<organism evidence="2 3">
    <name type="scientific">Eleusine coracana subsp. coracana</name>
    <dbReference type="NCBI Taxonomy" id="191504"/>
    <lineage>
        <taxon>Eukaryota</taxon>
        <taxon>Viridiplantae</taxon>
        <taxon>Streptophyta</taxon>
        <taxon>Embryophyta</taxon>
        <taxon>Tracheophyta</taxon>
        <taxon>Spermatophyta</taxon>
        <taxon>Magnoliopsida</taxon>
        <taxon>Liliopsida</taxon>
        <taxon>Poales</taxon>
        <taxon>Poaceae</taxon>
        <taxon>PACMAD clade</taxon>
        <taxon>Chloridoideae</taxon>
        <taxon>Cynodonteae</taxon>
        <taxon>Eleusininae</taxon>
        <taxon>Eleusine</taxon>
    </lineage>
</organism>
<name>A0AAV5DT19_ELECO</name>
<comment type="caution">
    <text evidence="2">The sequence shown here is derived from an EMBL/GenBank/DDBJ whole genome shotgun (WGS) entry which is preliminary data.</text>
</comment>